<protein>
    <submittedName>
        <fullName evidence="1">CP</fullName>
    </submittedName>
</protein>
<dbReference type="GeneID" id="37619880"/>
<dbReference type="OrthoDB" id="15748at10239"/>
<reference evidence="1" key="1">
    <citation type="submission" date="2016-05" db="EMBL/GenBank/DDBJ databases">
        <title>The ever increasing diversity of begomoviruses infecting non-cultivated hosts: New species from Sida sp. and Leonurus sibiricus, plus two New World alphasatellites.</title>
        <authorList>
            <person name="Ferro C.G."/>
            <person name="Silva J.P."/>
            <person name="Xavier C.A.D."/>
            <person name="Godinho M.T."/>
            <person name="Lima A.T.M."/>
            <person name="Mar T.B."/>
            <person name="Lau D."/>
            <person name="Zerbini F.M."/>
        </authorList>
    </citation>
    <scope>NUCLEOTIDE SEQUENCE [LARGE SCALE GENOMIC DNA]</scope>
    <source>
        <strain evidence="1">BR:Sab889:10</strain>
    </source>
</reference>
<dbReference type="RefSeq" id="YP_009508429.1">
    <property type="nucleotide sequence ID" value="NC_038992.1"/>
</dbReference>
<organism evidence="1">
    <name type="scientific">Sida golden yellow spot virus</name>
    <dbReference type="NCBI Taxonomy" id="1949198"/>
    <lineage>
        <taxon>Viruses</taxon>
        <taxon>Monodnaviria</taxon>
        <taxon>Shotokuvirae</taxon>
        <taxon>Cressdnaviricota</taxon>
        <taxon>Repensiviricetes</taxon>
        <taxon>Geplafuvirales</taxon>
        <taxon>Geminiviridae</taxon>
        <taxon>Begomovirus</taxon>
        <taxon>Begomovirus sidaureimaculae</taxon>
    </lineage>
</organism>
<evidence type="ECO:0000313" key="1">
    <source>
        <dbReference type="EMBL" id="AQT01549.1"/>
    </source>
</evidence>
<name>A0A1S6KEI6_9GEMI</name>
<dbReference type="EMBL" id="KX348185">
    <property type="protein sequence ID" value="AQT01549.1"/>
    <property type="molecule type" value="Genomic_DNA"/>
</dbReference>
<proteinExistence type="predicted"/>
<dbReference type="KEGG" id="vg:37619880"/>
<dbReference type="Gene3D" id="2.60.120.20">
    <property type="match status" value="1"/>
</dbReference>
<evidence type="ECO:0000313" key="2">
    <source>
        <dbReference type="Proteomes" id="UP000241210"/>
    </source>
</evidence>
<accession>A0A1S6KEI6</accession>
<dbReference type="InterPro" id="IPR029053">
    <property type="entry name" value="Viral_coat"/>
</dbReference>
<sequence>MDFRRKRKASFTPLTPYQMAKRFRQIQQRSTARRRLNFGYPSPYASQVPVKSRGLTDRFRLTNACNCYGGPTYKNNQGQMILLPARGQGVDQRRGSTIKVWSINIKSVWSFTMPSSGSGGDLGNVFFRWVILVDRTPGKDVPSWSDVYQTPSIDSDTQTMINCHMKQDSLGRFQILSDVKRSMQPFQKDTHSRDHVLVDLDLRPRMRKMGQYSGSKNMRPILVDYHANNTSNAWTDIKKNGLFMLAMAHCDVDGSFVLGSCDVSVTGYS</sequence>
<dbReference type="Proteomes" id="UP000241210">
    <property type="component" value="Segment DNA A"/>
</dbReference>
<keyword evidence="2" id="KW-1185">Reference proteome</keyword>